<dbReference type="InterPro" id="IPR001851">
    <property type="entry name" value="ABC_transp_permease"/>
</dbReference>
<evidence type="ECO:0000256" key="3">
    <source>
        <dbReference type="ARBA" id="ARBA00022692"/>
    </source>
</evidence>
<dbReference type="Pfam" id="PF02653">
    <property type="entry name" value="BPD_transp_2"/>
    <property type="match status" value="1"/>
</dbReference>
<feature type="transmembrane region" description="Helical" evidence="6">
    <location>
        <begin position="25"/>
        <end position="41"/>
    </location>
</feature>
<comment type="caution">
    <text evidence="7">The sequence shown here is derived from an EMBL/GenBank/DDBJ whole genome shotgun (WGS) entry which is preliminary data.</text>
</comment>
<feature type="transmembrane region" description="Helical" evidence="6">
    <location>
        <begin position="301"/>
        <end position="328"/>
    </location>
</feature>
<feature type="transmembrane region" description="Helical" evidence="6">
    <location>
        <begin position="358"/>
        <end position="375"/>
    </location>
</feature>
<evidence type="ECO:0000313" key="8">
    <source>
        <dbReference type="Proteomes" id="UP000659904"/>
    </source>
</evidence>
<feature type="transmembrane region" description="Helical" evidence="6">
    <location>
        <begin position="133"/>
        <end position="155"/>
    </location>
</feature>
<dbReference type="AlphaFoldDB" id="A0A8J3KFW0"/>
<evidence type="ECO:0000313" key="7">
    <source>
        <dbReference type="EMBL" id="GIF95164.1"/>
    </source>
</evidence>
<dbReference type="Proteomes" id="UP000659904">
    <property type="component" value="Unassembled WGS sequence"/>
</dbReference>
<name>A0A8J3KFW0_9ACTN</name>
<organism evidence="7 8">
    <name type="scientific">Catellatospora citrea</name>
    <dbReference type="NCBI Taxonomy" id="53366"/>
    <lineage>
        <taxon>Bacteria</taxon>
        <taxon>Bacillati</taxon>
        <taxon>Actinomycetota</taxon>
        <taxon>Actinomycetes</taxon>
        <taxon>Micromonosporales</taxon>
        <taxon>Micromonosporaceae</taxon>
        <taxon>Catellatospora</taxon>
    </lineage>
</organism>
<keyword evidence="2" id="KW-1003">Cell membrane</keyword>
<sequence length="400" mass="43894">MTTETVKKQRWKLNLRDRFQDLPKPARIAAMVVFVVLLYLLPTKAFYENLGFPIPMGSGYLPFYTTGSDMAGVLFQCGYYILLALGLNVVLGYAGLLDLGFFGFFAVGAYTVALLTSPESKLITEYNWLESPWPWLVTVPIAIALAMLSGVLLGWPTLRLRGDYLAIVTLGFAEIIRIVAKNQDWILNGDRGIPSVGHPPGTYADGEPIFELEFKPYYWLVLTVIIGVIFLIRNLANSRVGRAWVAIREDEDAAELMGVPTFKFKLWAFAIGAAIGGLSGSLWAGQANFVNSATFSLENSILVLAAVLLGGAGSIGGAILGGFIVIYLPEWLRSVGDVFGWPTQVTVGGIHIDVSPTSLRFVIFGALLIVVMIYRPQGLWPNRRRAAELKDRQKEVAPVE</sequence>
<dbReference type="PANTHER" id="PTHR30482">
    <property type="entry name" value="HIGH-AFFINITY BRANCHED-CHAIN AMINO ACID TRANSPORT SYSTEM PERMEASE"/>
    <property type="match status" value="1"/>
</dbReference>
<proteinExistence type="predicted"/>
<evidence type="ECO:0000256" key="6">
    <source>
        <dbReference type="SAM" id="Phobius"/>
    </source>
</evidence>
<reference evidence="7 8" key="1">
    <citation type="submission" date="2021-01" db="EMBL/GenBank/DDBJ databases">
        <title>Whole genome shotgun sequence of Catellatospora citrea NBRC 14495.</title>
        <authorList>
            <person name="Komaki H."/>
            <person name="Tamura T."/>
        </authorList>
    </citation>
    <scope>NUCLEOTIDE SEQUENCE [LARGE SCALE GENOMIC DNA]</scope>
    <source>
        <strain evidence="7 8">NBRC 14495</strain>
    </source>
</reference>
<gene>
    <name evidence="7" type="ORF">Cci01nite_02580</name>
</gene>
<dbReference type="GO" id="GO:0015658">
    <property type="term" value="F:branched-chain amino acid transmembrane transporter activity"/>
    <property type="evidence" value="ECO:0007669"/>
    <property type="project" value="InterPro"/>
</dbReference>
<evidence type="ECO:0000256" key="5">
    <source>
        <dbReference type="ARBA" id="ARBA00023136"/>
    </source>
</evidence>
<dbReference type="RefSeq" id="WP_120316034.1">
    <property type="nucleotide sequence ID" value="NZ_BONH01000001.1"/>
</dbReference>
<evidence type="ECO:0000256" key="4">
    <source>
        <dbReference type="ARBA" id="ARBA00022989"/>
    </source>
</evidence>
<dbReference type="EMBL" id="BONH01000001">
    <property type="protein sequence ID" value="GIF95164.1"/>
    <property type="molecule type" value="Genomic_DNA"/>
</dbReference>
<evidence type="ECO:0000256" key="1">
    <source>
        <dbReference type="ARBA" id="ARBA00004651"/>
    </source>
</evidence>
<accession>A0A8J3KFW0</accession>
<protein>
    <submittedName>
        <fullName evidence="7">Branched-chain amino acid ABC transporter permease</fullName>
    </submittedName>
</protein>
<keyword evidence="3 6" id="KW-0812">Transmembrane</keyword>
<keyword evidence="4 6" id="KW-1133">Transmembrane helix</keyword>
<dbReference type="PANTHER" id="PTHR30482:SF10">
    <property type="entry name" value="HIGH-AFFINITY BRANCHED-CHAIN AMINO ACID TRANSPORT PROTEIN BRAE"/>
    <property type="match status" value="1"/>
</dbReference>
<dbReference type="CDD" id="cd06581">
    <property type="entry name" value="TM_PBP1_LivM_like"/>
    <property type="match status" value="1"/>
</dbReference>
<evidence type="ECO:0000256" key="2">
    <source>
        <dbReference type="ARBA" id="ARBA00022475"/>
    </source>
</evidence>
<dbReference type="InterPro" id="IPR043428">
    <property type="entry name" value="LivM-like"/>
</dbReference>
<keyword evidence="5 6" id="KW-0472">Membrane</keyword>
<feature type="transmembrane region" description="Helical" evidence="6">
    <location>
        <begin position="61"/>
        <end position="83"/>
    </location>
</feature>
<comment type="subcellular location">
    <subcellularLocation>
        <location evidence="1">Cell membrane</location>
        <topology evidence="1">Multi-pass membrane protein</topology>
    </subcellularLocation>
</comment>
<keyword evidence="8" id="KW-1185">Reference proteome</keyword>
<feature type="transmembrane region" description="Helical" evidence="6">
    <location>
        <begin position="90"/>
        <end position="113"/>
    </location>
</feature>
<feature type="transmembrane region" description="Helical" evidence="6">
    <location>
        <begin position="266"/>
        <end position="289"/>
    </location>
</feature>
<dbReference type="GO" id="GO:0005886">
    <property type="term" value="C:plasma membrane"/>
    <property type="evidence" value="ECO:0007669"/>
    <property type="project" value="UniProtKB-SubCell"/>
</dbReference>
<feature type="transmembrane region" description="Helical" evidence="6">
    <location>
        <begin position="217"/>
        <end position="236"/>
    </location>
</feature>